<dbReference type="SUPFAM" id="SSF47095">
    <property type="entry name" value="HMG-box"/>
    <property type="match status" value="1"/>
</dbReference>
<dbReference type="PROSITE" id="PS50118">
    <property type="entry name" value="HMG_BOX_2"/>
    <property type="match status" value="1"/>
</dbReference>
<dbReference type="Proteomes" id="UP000267096">
    <property type="component" value="Unassembled WGS sequence"/>
</dbReference>
<dbReference type="OrthoDB" id="3213154at2759"/>
<evidence type="ECO:0000256" key="2">
    <source>
        <dbReference type="ARBA" id="ARBA00023242"/>
    </source>
</evidence>
<feature type="domain" description="HMG box" evidence="6">
    <location>
        <begin position="58"/>
        <end position="127"/>
    </location>
</feature>
<dbReference type="PANTHER" id="PTHR46040:SF3">
    <property type="entry name" value="HIGH MOBILITY GROUP PROTEIN 2"/>
    <property type="match status" value="1"/>
</dbReference>
<feature type="compositionally biased region" description="Low complexity" evidence="5">
    <location>
        <begin position="15"/>
        <end position="39"/>
    </location>
</feature>
<dbReference type="CDD" id="cd22005">
    <property type="entry name" value="HMG-box_AtHMGB1-like"/>
    <property type="match status" value="1"/>
</dbReference>
<feature type="DNA-binding region" description="HMG box" evidence="3">
    <location>
        <begin position="58"/>
        <end position="127"/>
    </location>
</feature>
<evidence type="ECO:0000256" key="5">
    <source>
        <dbReference type="SAM" id="MobiDB-lite"/>
    </source>
</evidence>
<evidence type="ECO:0000313" key="8">
    <source>
        <dbReference type="Proteomes" id="UP000267096"/>
    </source>
</evidence>
<reference evidence="9" key="1">
    <citation type="submission" date="2017-02" db="UniProtKB">
        <authorList>
            <consortium name="WormBaseParasite"/>
        </authorList>
    </citation>
    <scope>IDENTIFICATION</scope>
</reference>
<evidence type="ECO:0000259" key="6">
    <source>
        <dbReference type="PROSITE" id="PS50118"/>
    </source>
</evidence>
<keyword evidence="8" id="KW-1185">Reference proteome</keyword>
<accession>A0A0M3IYC0</accession>
<evidence type="ECO:0000256" key="4">
    <source>
        <dbReference type="SAM" id="Coils"/>
    </source>
</evidence>
<dbReference type="SMART" id="SM00398">
    <property type="entry name" value="HMG"/>
    <property type="match status" value="1"/>
</dbReference>
<organism evidence="9">
    <name type="scientific">Anisakis simplex</name>
    <name type="common">Herring worm</name>
    <dbReference type="NCBI Taxonomy" id="6269"/>
    <lineage>
        <taxon>Eukaryota</taxon>
        <taxon>Metazoa</taxon>
        <taxon>Ecdysozoa</taxon>
        <taxon>Nematoda</taxon>
        <taxon>Chromadorea</taxon>
        <taxon>Rhabditida</taxon>
        <taxon>Spirurina</taxon>
        <taxon>Ascaridomorpha</taxon>
        <taxon>Ascaridoidea</taxon>
        <taxon>Anisakidae</taxon>
        <taxon>Anisakis</taxon>
        <taxon>Anisakis simplex complex</taxon>
    </lineage>
</organism>
<sequence length="268" mass="30825">MKRVKKEKLSDVDDSAVQSPKSQPQKSPAPNPSAKSQKSTCSLTGRKNRKMLIDENAPKRPPSAYTLFMTDQRRTGEKKDPKEFSMSALMIEIGHKWAAMTDDEKRPFVEKAEVLRLDYEKKMEAYSKTEEYKRFQEKKTEILRNRKRKSRCLNTSVDDDADLADTSAPSNSIRTQIGDISIFNMEFLEYNKEQESELKKLRQKSSVLEEENRLLKENISKLKMNITTAKKQQQTDSFRAQEILNCRENWSNVITNALSGVVVSGAFL</sequence>
<dbReference type="Gene3D" id="1.10.30.10">
    <property type="entry name" value="High mobility group box domain"/>
    <property type="match status" value="1"/>
</dbReference>
<dbReference type="InterPro" id="IPR051965">
    <property type="entry name" value="ChromReg_NeuronalGeneExpr"/>
</dbReference>
<keyword evidence="1 3" id="KW-0238">DNA-binding</keyword>
<dbReference type="GO" id="GO:0010468">
    <property type="term" value="P:regulation of gene expression"/>
    <property type="evidence" value="ECO:0007669"/>
    <property type="project" value="TreeGrafter"/>
</dbReference>
<keyword evidence="4" id="KW-0175">Coiled coil</keyword>
<evidence type="ECO:0000313" key="9">
    <source>
        <dbReference type="WBParaSite" id="ASIM_0000024201-mRNA-1"/>
    </source>
</evidence>
<name>A0A0M3IYC0_ANISI</name>
<dbReference type="GO" id="GO:0005634">
    <property type="term" value="C:nucleus"/>
    <property type="evidence" value="ECO:0007669"/>
    <property type="project" value="UniProtKB-UniRule"/>
</dbReference>
<protein>
    <submittedName>
        <fullName evidence="9">Nonhistone chromosomal protein, putative (inferred by orthology to a S. mansoni protein)</fullName>
    </submittedName>
</protein>
<keyword evidence="2 3" id="KW-0539">Nucleus</keyword>
<dbReference type="WBParaSite" id="ASIM_0000024201-mRNA-1">
    <property type="protein sequence ID" value="ASIM_0000024201-mRNA-1"/>
    <property type="gene ID" value="ASIM_0000024201"/>
</dbReference>
<feature type="compositionally biased region" description="Basic and acidic residues" evidence="5">
    <location>
        <begin position="71"/>
        <end position="81"/>
    </location>
</feature>
<proteinExistence type="predicted"/>
<dbReference type="EMBL" id="UYRR01000053">
    <property type="protein sequence ID" value="VDK17422.1"/>
    <property type="molecule type" value="Genomic_DNA"/>
</dbReference>
<gene>
    <name evidence="7" type="ORF">ASIM_LOCUS153</name>
</gene>
<dbReference type="InterPro" id="IPR009071">
    <property type="entry name" value="HMG_box_dom"/>
</dbReference>
<feature type="region of interest" description="Disordered" evidence="5">
    <location>
        <begin position="1"/>
        <end position="81"/>
    </location>
</feature>
<dbReference type="InterPro" id="IPR036910">
    <property type="entry name" value="HMG_box_dom_sf"/>
</dbReference>
<dbReference type="PANTHER" id="PTHR46040">
    <property type="entry name" value="HIGH MOBILITY GROUP PROTEIN 2"/>
    <property type="match status" value="1"/>
</dbReference>
<dbReference type="AlphaFoldDB" id="A0A0M3IYC0"/>
<evidence type="ECO:0000313" key="7">
    <source>
        <dbReference type="EMBL" id="VDK17422.1"/>
    </source>
</evidence>
<evidence type="ECO:0000256" key="1">
    <source>
        <dbReference type="ARBA" id="ARBA00023125"/>
    </source>
</evidence>
<dbReference type="Pfam" id="PF00505">
    <property type="entry name" value="HMG_box"/>
    <property type="match status" value="1"/>
</dbReference>
<dbReference type="GO" id="GO:0003677">
    <property type="term" value="F:DNA binding"/>
    <property type="evidence" value="ECO:0007669"/>
    <property type="project" value="UniProtKB-UniRule"/>
</dbReference>
<evidence type="ECO:0000256" key="3">
    <source>
        <dbReference type="PROSITE-ProRule" id="PRU00267"/>
    </source>
</evidence>
<reference evidence="7 8" key="2">
    <citation type="submission" date="2018-11" db="EMBL/GenBank/DDBJ databases">
        <authorList>
            <consortium name="Pathogen Informatics"/>
        </authorList>
    </citation>
    <scope>NUCLEOTIDE SEQUENCE [LARGE SCALE GENOMIC DNA]</scope>
</reference>
<feature type="coiled-coil region" evidence="4">
    <location>
        <begin position="184"/>
        <end position="232"/>
    </location>
</feature>